<accession>F7Q0F1</accession>
<reference evidence="1 2" key="1">
    <citation type="journal article" date="2011" name="J. Bacteriol.">
        <title>Genome sequence of Haloplasma contractile, an unusual contractile bacterium from a deep-sea anoxic brine lake.</title>
        <authorList>
            <person name="Antunes A."/>
            <person name="Alam I."/>
            <person name="El Dorry H."/>
            <person name="Siam R."/>
            <person name="Robertson A."/>
            <person name="Bajic V.B."/>
            <person name="Stingl U."/>
        </authorList>
    </citation>
    <scope>NUCLEOTIDE SEQUENCE [LARGE SCALE GENOMIC DNA]</scope>
    <source>
        <strain evidence="1 2">SSD-17B</strain>
    </source>
</reference>
<protein>
    <submittedName>
        <fullName evidence="1">Nucleotidyltransferase domain protein</fullName>
    </submittedName>
</protein>
<dbReference type="SUPFAM" id="SSF81301">
    <property type="entry name" value="Nucleotidyltransferase"/>
    <property type="match status" value="1"/>
</dbReference>
<name>F7Q0F1_9MOLU</name>
<dbReference type="STRING" id="1033810.HLPCO_001043"/>
<keyword evidence="2" id="KW-1185">Reference proteome</keyword>
<proteinExistence type="predicted"/>
<dbReference type="RefSeq" id="WP_008825887.1">
    <property type="nucleotide sequence ID" value="NZ_AFNU02000003.1"/>
</dbReference>
<evidence type="ECO:0000313" key="1">
    <source>
        <dbReference type="EMBL" id="ERJ12703.1"/>
    </source>
</evidence>
<dbReference type="Proteomes" id="UP000005707">
    <property type="component" value="Unassembled WGS sequence"/>
</dbReference>
<dbReference type="OrthoDB" id="2084183at2"/>
<dbReference type="InParanoid" id="F7Q0F1"/>
<reference evidence="1 2" key="2">
    <citation type="journal article" date="2013" name="PLoS ONE">
        <title>INDIGO - INtegrated Data Warehouse of MIcrobial GenOmes with Examples from the Red Sea Extremophiles.</title>
        <authorList>
            <person name="Alam I."/>
            <person name="Antunes A."/>
            <person name="Kamau A.A."/>
            <person name="Ba Alawi W."/>
            <person name="Kalkatawi M."/>
            <person name="Stingl U."/>
            <person name="Bajic V.B."/>
        </authorList>
    </citation>
    <scope>NUCLEOTIDE SEQUENCE [LARGE SCALE GENOMIC DNA]</scope>
    <source>
        <strain evidence="1 2">SSD-17B</strain>
    </source>
</reference>
<dbReference type="AlphaFoldDB" id="F7Q0F1"/>
<dbReference type="InterPro" id="IPR043519">
    <property type="entry name" value="NT_sf"/>
</dbReference>
<dbReference type="EMBL" id="AFNU02000003">
    <property type="protein sequence ID" value="ERJ12703.1"/>
    <property type="molecule type" value="Genomic_DNA"/>
</dbReference>
<comment type="caution">
    <text evidence="1">The sequence shown here is derived from an EMBL/GenBank/DDBJ whole genome shotgun (WGS) entry which is preliminary data.</text>
</comment>
<sequence>MFKIKKKDKSKKRAWEILDYAVNYFSTKYDDILSMILVGSLSNDSYIEGNGRDIDLIIILTNEAPTAIKDRIKKDIKIIEDQFNKDIPFSKTIYILKEMMRPFNTEFELTLENKYILELPVELQRIHESGIVLYGNNIKSDLPIPSRDEYITFDELGREFNKITLDNDPQFKKSYDAFQKNLPIRLLVQSVLTTAFRHYFYATGKTCCNKHLIYSKMNNDVPNYKYLKMLEVASLIKTNPNKSYSESVINLLKSDYKEMRKWFKGGYEVYEVPLRISD</sequence>
<evidence type="ECO:0000313" key="2">
    <source>
        <dbReference type="Proteomes" id="UP000005707"/>
    </source>
</evidence>
<dbReference type="Gene3D" id="3.30.460.10">
    <property type="entry name" value="Beta Polymerase, domain 2"/>
    <property type="match status" value="1"/>
</dbReference>
<dbReference type="GO" id="GO:0016740">
    <property type="term" value="F:transferase activity"/>
    <property type="evidence" value="ECO:0007669"/>
    <property type="project" value="UniProtKB-KW"/>
</dbReference>
<organism evidence="1 2">
    <name type="scientific">Haloplasma contractile SSD-17B</name>
    <dbReference type="NCBI Taxonomy" id="1033810"/>
    <lineage>
        <taxon>Bacteria</taxon>
        <taxon>Bacillati</taxon>
        <taxon>Mycoplasmatota</taxon>
        <taxon>Mollicutes</taxon>
        <taxon>Haloplasmatales</taxon>
        <taxon>Haloplasmataceae</taxon>
        <taxon>Haloplasma</taxon>
    </lineage>
</organism>
<gene>
    <name evidence="1" type="ORF">HLPCO_001043</name>
</gene>